<evidence type="ECO:0000313" key="10">
    <source>
        <dbReference type="Proteomes" id="UP000521017"/>
    </source>
</evidence>
<comment type="similarity">
    <text evidence="2">Belongs to the nitroreductase family.</text>
</comment>
<dbReference type="InterPro" id="IPR052530">
    <property type="entry name" value="NAD(P)H_nitroreductase"/>
</dbReference>
<dbReference type="InterPro" id="IPR000415">
    <property type="entry name" value="Nitroreductase-like"/>
</dbReference>
<evidence type="ECO:0000259" key="8">
    <source>
        <dbReference type="Pfam" id="PF00881"/>
    </source>
</evidence>
<keyword evidence="5" id="KW-0521">NADP</keyword>
<evidence type="ECO:0000256" key="6">
    <source>
        <dbReference type="ARBA" id="ARBA00023002"/>
    </source>
</evidence>
<dbReference type="RefSeq" id="WP_184627698.1">
    <property type="nucleotide sequence ID" value="NZ_JACHCC010000010.1"/>
</dbReference>
<sequence>MDHSNNLTLIGAEDVITDVIRERRSIYPDEFLAKDIPQNIVEEILVNATWAPTHKMTEPWRFIVLQGTHQYQFGLYMANYYKNYYLEKLSHSKFAAKFKYLQEYPLKAACMIAIILVRHPKIALPEWEEIAAVSCAVQNMALSCTAYGLGGYWCSTDAAIEYVKELGLAENERSLGLFIMGHFDPLAITPRKKRSPLTKKVTWLK</sequence>
<evidence type="ECO:0000256" key="3">
    <source>
        <dbReference type="ARBA" id="ARBA00022630"/>
    </source>
</evidence>
<dbReference type="Pfam" id="PF00881">
    <property type="entry name" value="Nitroreductase"/>
    <property type="match status" value="1"/>
</dbReference>
<proteinExistence type="inferred from homology"/>
<evidence type="ECO:0000256" key="4">
    <source>
        <dbReference type="ARBA" id="ARBA00022643"/>
    </source>
</evidence>
<keyword evidence="7" id="KW-0520">NAD</keyword>
<evidence type="ECO:0000256" key="7">
    <source>
        <dbReference type="ARBA" id="ARBA00023027"/>
    </source>
</evidence>
<dbReference type="EMBL" id="JACHCC010000010">
    <property type="protein sequence ID" value="MBB6501705.1"/>
    <property type="molecule type" value="Genomic_DNA"/>
</dbReference>
<dbReference type="CDD" id="cd02135">
    <property type="entry name" value="YdjA-like"/>
    <property type="match status" value="1"/>
</dbReference>
<dbReference type="GO" id="GO:0016491">
    <property type="term" value="F:oxidoreductase activity"/>
    <property type="evidence" value="ECO:0007669"/>
    <property type="project" value="UniProtKB-KW"/>
</dbReference>
<name>A0A7X0J6E9_9SPHI</name>
<comment type="caution">
    <text evidence="9">The sequence shown here is derived from an EMBL/GenBank/DDBJ whole genome shotgun (WGS) entry which is preliminary data.</text>
</comment>
<dbReference type="Proteomes" id="UP000521017">
    <property type="component" value="Unassembled WGS sequence"/>
</dbReference>
<reference evidence="9 10" key="1">
    <citation type="submission" date="2020-08" db="EMBL/GenBank/DDBJ databases">
        <title>Genomic Encyclopedia of Type Strains, Phase IV (KMG-V): Genome sequencing to study the core and pangenomes of soil and plant-associated prokaryotes.</title>
        <authorList>
            <person name="Whitman W."/>
        </authorList>
    </citation>
    <scope>NUCLEOTIDE SEQUENCE [LARGE SCALE GENOMIC DNA]</scope>
    <source>
        <strain evidence="9 10">M2T3</strain>
    </source>
</reference>
<gene>
    <name evidence="9" type="ORF">HDF25_003880</name>
</gene>
<keyword evidence="3" id="KW-0285">Flavoprotein</keyword>
<evidence type="ECO:0000256" key="5">
    <source>
        <dbReference type="ARBA" id="ARBA00022857"/>
    </source>
</evidence>
<keyword evidence="6" id="KW-0560">Oxidoreductase</keyword>
<dbReference type="Gene3D" id="3.40.109.10">
    <property type="entry name" value="NADH Oxidase"/>
    <property type="match status" value="1"/>
</dbReference>
<dbReference type="PANTHER" id="PTHR43821">
    <property type="entry name" value="NAD(P)H NITROREDUCTASE YDJA-RELATED"/>
    <property type="match status" value="1"/>
</dbReference>
<evidence type="ECO:0000256" key="1">
    <source>
        <dbReference type="ARBA" id="ARBA00001917"/>
    </source>
</evidence>
<evidence type="ECO:0000313" key="9">
    <source>
        <dbReference type="EMBL" id="MBB6501705.1"/>
    </source>
</evidence>
<dbReference type="SUPFAM" id="SSF55469">
    <property type="entry name" value="FMN-dependent nitroreductase-like"/>
    <property type="match status" value="1"/>
</dbReference>
<feature type="domain" description="Nitroreductase" evidence="8">
    <location>
        <begin position="20"/>
        <end position="182"/>
    </location>
</feature>
<protein>
    <submittedName>
        <fullName evidence="9">Nitroreductase</fullName>
    </submittedName>
</protein>
<accession>A0A7X0J6E9</accession>
<keyword evidence="4" id="KW-0288">FMN</keyword>
<dbReference type="PANTHER" id="PTHR43821:SF1">
    <property type="entry name" value="NAD(P)H NITROREDUCTASE YDJA-RELATED"/>
    <property type="match status" value="1"/>
</dbReference>
<organism evidence="9 10">
    <name type="scientific">Pedobacter cryoconitis</name>
    <dbReference type="NCBI Taxonomy" id="188932"/>
    <lineage>
        <taxon>Bacteria</taxon>
        <taxon>Pseudomonadati</taxon>
        <taxon>Bacteroidota</taxon>
        <taxon>Sphingobacteriia</taxon>
        <taxon>Sphingobacteriales</taxon>
        <taxon>Sphingobacteriaceae</taxon>
        <taxon>Pedobacter</taxon>
    </lineage>
</organism>
<evidence type="ECO:0000256" key="2">
    <source>
        <dbReference type="ARBA" id="ARBA00007118"/>
    </source>
</evidence>
<dbReference type="AlphaFoldDB" id="A0A7X0J6E9"/>
<dbReference type="InterPro" id="IPR026021">
    <property type="entry name" value="YdjA-like"/>
</dbReference>
<comment type="cofactor">
    <cofactor evidence="1">
        <name>FMN</name>
        <dbReference type="ChEBI" id="CHEBI:58210"/>
    </cofactor>
</comment>
<dbReference type="InterPro" id="IPR029479">
    <property type="entry name" value="Nitroreductase"/>
</dbReference>